<feature type="transmembrane region" description="Helical" evidence="5">
    <location>
        <begin position="231"/>
        <end position="252"/>
    </location>
</feature>
<reference evidence="7 8" key="1">
    <citation type="submission" date="2019-03" db="EMBL/GenBank/DDBJ databases">
        <title>Sequencing the genomes of 1000 actinobacteria strains.</title>
        <authorList>
            <person name="Klenk H.-P."/>
        </authorList>
    </citation>
    <scope>NUCLEOTIDE SEQUENCE [LARGE SCALE GENOMIC DNA]</scope>
    <source>
        <strain evidence="7 8">DSM 44969</strain>
    </source>
</reference>
<feature type="transmembrane region" description="Helical" evidence="5">
    <location>
        <begin position="53"/>
        <end position="74"/>
    </location>
</feature>
<dbReference type="Gene3D" id="3.30.565.10">
    <property type="entry name" value="Histidine kinase-like ATPase, C-terminal domain"/>
    <property type="match status" value="1"/>
</dbReference>
<feature type="transmembrane region" description="Helical" evidence="5">
    <location>
        <begin position="112"/>
        <end position="131"/>
    </location>
</feature>
<dbReference type="GO" id="GO:0000155">
    <property type="term" value="F:phosphorelay sensor kinase activity"/>
    <property type="evidence" value="ECO:0007669"/>
    <property type="project" value="TreeGrafter"/>
</dbReference>
<gene>
    <name evidence="7" type="ORF">EV378_4936</name>
</gene>
<feature type="transmembrane region" description="Helical" evidence="5">
    <location>
        <begin position="21"/>
        <end position="41"/>
    </location>
</feature>
<name>A0A4R1HFQ6_PSEEN</name>
<keyword evidence="5" id="KW-0812">Transmembrane</keyword>
<keyword evidence="5" id="KW-1133">Transmembrane helix</keyword>
<keyword evidence="4" id="KW-0902">Two-component regulatory system</keyword>
<evidence type="ECO:0000256" key="2">
    <source>
        <dbReference type="ARBA" id="ARBA00012438"/>
    </source>
</evidence>
<dbReference type="EMBL" id="SMFZ01000002">
    <property type="protein sequence ID" value="TCK20967.1"/>
    <property type="molecule type" value="Genomic_DNA"/>
</dbReference>
<keyword evidence="3 7" id="KW-0808">Transferase</keyword>
<dbReference type="PRINTS" id="PR00344">
    <property type="entry name" value="BCTRLSENSOR"/>
</dbReference>
<dbReference type="Proteomes" id="UP000295560">
    <property type="component" value="Unassembled WGS sequence"/>
</dbReference>
<dbReference type="AlphaFoldDB" id="A0A4R1HFQ6"/>
<dbReference type="SUPFAM" id="SSF55874">
    <property type="entry name" value="ATPase domain of HSP90 chaperone/DNA topoisomerase II/histidine kinase"/>
    <property type="match status" value="1"/>
</dbReference>
<keyword evidence="8" id="KW-1185">Reference proteome</keyword>
<evidence type="ECO:0000313" key="8">
    <source>
        <dbReference type="Proteomes" id="UP000295560"/>
    </source>
</evidence>
<accession>A0A4R1HFQ6</accession>
<feature type="transmembrane region" description="Helical" evidence="5">
    <location>
        <begin position="204"/>
        <end position="219"/>
    </location>
</feature>
<feature type="domain" description="Histidine kinase" evidence="6">
    <location>
        <begin position="286"/>
        <end position="490"/>
    </location>
</feature>
<dbReference type="InterPro" id="IPR052023">
    <property type="entry name" value="Histidine_kinase_KdpD"/>
</dbReference>
<dbReference type="Pfam" id="PF02518">
    <property type="entry name" value="HATPase_c"/>
    <property type="match status" value="1"/>
</dbReference>
<keyword evidence="5" id="KW-0472">Membrane</keyword>
<dbReference type="CDD" id="cd00075">
    <property type="entry name" value="HATPase"/>
    <property type="match status" value="1"/>
</dbReference>
<feature type="transmembrane region" description="Helical" evidence="5">
    <location>
        <begin position="173"/>
        <end position="192"/>
    </location>
</feature>
<dbReference type="InterPro" id="IPR004358">
    <property type="entry name" value="Sig_transdc_His_kin-like_C"/>
</dbReference>
<dbReference type="PANTHER" id="PTHR45569:SF1">
    <property type="entry name" value="SENSOR PROTEIN KDPD"/>
    <property type="match status" value="1"/>
</dbReference>
<comment type="caution">
    <text evidence="7">The sequence shown here is derived from an EMBL/GenBank/DDBJ whole genome shotgun (WGS) entry which is preliminary data.</text>
</comment>
<sequence length="491" mass="51864">MAVGVTSVLGRLRIARFFASQLRDVVVVAAICVIVVALSRSDFVGNQIDPVNGTYGLILVTAGLGAGASLCALVTYRLTGDPRPAWIAAALALYGVFVLPLSSITLTDPRNASGRVATLTMFVIALAIMLVGVRKTESLRARGALFGLVIGGAAGLGVAALPDTPAMLAFAQGRTTTIIALIGWTVVSLVFLIDGYRITNPRRARLGLGLLVVAASLLYREAVGTAMPTELVWPALRVVGMAVVLLALLQVVQRSVSTLQSDYDQVQARLAHAAEILESTTDLSAERDHELKNGLVALAGVVHVLSSSDGDEEGERFRQLLLNELSRLRKMLETPVAEQLDPVPPDDEIEGHLVRPVLENVVGMRVHQDIDLQTEGDLFAATESSVTEQIVTNLLVNCDRHAPGTPVVVRGRPGNDGTVVIEVRDRGPGLPVGGEDAVFERGVHDESAGGSGLGLHISRRMAEENGGSLQLQTVQDPIGCLAVLTLPSVPV</sequence>
<dbReference type="InterPro" id="IPR003594">
    <property type="entry name" value="HATPase_dom"/>
</dbReference>
<proteinExistence type="predicted"/>
<dbReference type="PANTHER" id="PTHR45569">
    <property type="entry name" value="SENSOR PROTEIN KDPD"/>
    <property type="match status" value="1"/>
</dbReference>
<evidence type="ECO:0000256" key="1">
    <source>
        <dbReference type="ARBA" id="ARBA00000085"/>
    </source>
</evidence>
<dbReference type="InterPro" id="IPR036890">
    <property type="entry name" value="HATPase_C_sf"/>
</dbReference>
<keyword evidence="3 7" id="KW-0418">Kinase</keyword>
<protein>
    <recommendedName>
        <fullName evidence="2">histidine kinase</fullName>
        <ecNumber evidence="2">2.7.13.3</ecNumber>
    </recommendedName>
</protein>
<organism evidence="7 8">
    <name type="scientific">Pseudonocardia endophytica</name>
    <dbReference type="NCBI Taxonomy" id="401976"/>
    <lineage>
        <taxon>Bacteria</taxon>
        <taxon>Bacillati</taxon>
        <taxon>Actinomycetota</taxon>
        <taxon>Actinomycetes</taxon>
        <taxon>Pseudonocardiales</taxon>
        <taxon>Pseudonocardiaceae</taxon>
        <taxon>Pseudonocardia</taxon>
    </lineage>
</organism>
<dbReference type="GO" id="GO:0005886">
    <property type="term" value="C:plasma membrane"/>
    <property type="evidence" value="ECO:0007669"/>
    <property type="project" value="TreeGrafter"/>
</dbReference>
<evidence type="ECO:0000259" key="6">
    <source>
        <dbReference type="PROSITE" id="PS50109"/>
    </source>
</evidence>
<feature type="transmembrane region" description="Helical" evidence="5">
    <location>
        <begin position="86"/>
        <end position="106"/>
    </location>
</feature>
<evidence type="ECO:0000313" key="7">
    <source>
        <dbReference type="EMBL" id="TCK20967.1"/>
    </source>
</evidence>
<dbReference type="EC" id="2.7.13.3" evidence="2"/>
<comment type="catalytic activity">
    <reaction evidence="1">
        <text>ATP + protein L-histidine = ADP + protein N-phospho-L-histidine.</text>
        <dbReference type="EC" id="2.7.13.3"/>
    </reaction>
</comment>
<feature type="transmembrane region" description="Helical" evidence="5">
    <location>
        <begin position="143"/>
        <end position="161"/>
    </location>
</feature>
<evidence type="ECO:0000256" key="3">
    <source>
        <dbReference type="ARBA" id="ARBA00022777"/>
    </source>
</evidence>
<dbReference type="SMART" id="SM00387">
    <property type="entry name" value="HATPase_c"/>
    <property type="match status" value="1"/>
</dbReference>
<evidence type="ECO:0000256" key="5">
    <source>
        <dbReference type="SAM" id="Phobius"/>
    </source>
</evidence>
<dbReference type="PROSITE" id="PS50109">
    <property type="entry name" value="HIS_KIN"/>
    <property type="match status" value="1"/>
</dbReference>
<evidence type="ECO:0000256" key="4">
    <source>
        <dbReference type="ARBA" id="ARBA00023012"/>
    </source>
</evidence>
<dbReference type="InterPro" id="IPR005467">
    <property type="entry name" value="His_kinase_dom"/>
</dbReference>